<proteinExistence type="predicted"/>
<feature type="non-terminal residue" evidence="1">
    <location>
        <position position="1"/>
    </location>
</feature>
<evidence type="ECO:0000313" key="1">
    <source>
        <dbReference type="EMBL" id="TKY91860.1"/>
    </source>
</evidence>
<accession>A0AC61SBC1</accession>
<organism evidence="1 2">
    <name type="scientific">Candidatus Methanomarinus sp</name>
    <dbReference type="NCBI Taxonomy" id="3386244"/>
    <lineage>
        <taxon>Archaea</taxon>
        <taxon>Methanobacteriati</taxon>
        <taxon>Methanobacteriota</taxon>
        <taxon>Stenosarchaea group</taxon>
        <taxon>Methanomicrobia</taxon>
        <taxon>Methanosarcinales</taxon>
        <taxon>ANME-2 cluster</taxon>
        <taxon>Candidatus Methanocomedenaceae</taxon>
        <taxon>Candidatus Methanomarinus</taxon>
    </lineage>
</organism>
<gene>
    <name evidence="1" type="ORF">C5S46_03630</name>
</gene>
<reference evidence="1" key="1">
    <citation type="submission" date="2018-09" db="EMBL/GenBank/DDBJ databases">
        <title>A genomic encyclopedia of anaerobic methanotrophic archaea.</title>
        <authorList>
            <person name="Skennerton C.T."/>
            <person name="Chadwick G.L."/>
            <person name="Laso-Perez R."/>
            <person name="Leu A.O."/>
            <person name="Speth D.R."/>
            <person name="Yu H."/>
            <person name="Morgan-Lang C."/>
            <person name="Hatzenpichler R."/>
            <person name="Goudeau D."/>
            <person name="Malmstrom R."/>
            <person name="Woyke T."/>
            <person name="Hallam S."/>
            <person name="Tyson G.W."/>
            <person name="Wegener G."/>
            <person name="Boetius A."/>
            <person name="Orphan V.J."/>
        </authorList>
    </citation>
    <scope>NUCLEOTIDE SEQUENCE</scope>
    <source>
        <strain evidence="1">CONS3730D10UFb2</strain>
    </source>
</reference>
<sequence>CTNDENIISANIENIGTSPAFGFSAALYSNDIMVSKAQVSSIGPDKNISVNFTWEPVYTGRCILRVMADYTDLVAELRETNNNNSPFSVDILDRTPPNITIDQPQYDQTFTYETITAKGTIEEVDKNITMVVNGVDTVCSGGKWNVQIPIDNGMNKIIVNAIDGSNNTATEFVIVHADFNGSGQQNVIDTDLHNNSIIDENSSTQMNESSIYTTNCPGAVTLLCLILFIYRIRRAT</sequence>
<protein>
    <submittedName>
        <fullName evidence="1">Uncharacterized protein</fullName>
    </submittedName>
</protein>
<dbReference type="EMBL" id="QYBA01000118">
    <property type="protein sequence ID" value="TKY91860.1"/>
    <property type="molecule type" value="Genomic_DNA"/>
</dbReference>
<comment type="caution">
    <text evidence="1">The sequence shown here is derived from an EMBL/GenBank/DDBJ whole genome shotgun (WGS) entry which is preliminary data.</text>
</comment>
<dbReference type="Proteomes" id="UP000315423">
    <property type="component" value="Unassembled WGS sequence"/>
</dbReference>
<name>A0AC61SBC1_9EURY</name>
<evidence type="ECO:0000313" key="2">
    <source>
        <dbReference type="Proteomes" id="UP000315423"/>
    </source>
</evidence>